<dbReference type="InterPro" id="IPR011051">
    <property type="entry name" value="RmlC_Cupin_sf"/>
</dbReference>
<sequence>MTDIDVIAREHLSAAGSATHGRSAAMVAQDGPLRQTVLALRAGSVLGEHNAPLAASIYVLEGSVTVVSASGRLVVNENQLEIIPQERHSVEANEDSVFLLTAVTETHLDSGSSKA</sequence>
<dbReference type="KEGG" id="acry:AC20117_17425"/>
<keyword evidence="2" id="KW-1185">Reference proteome</keyword>
<proteinExistence type="predicted"/>
<dbReference type="InterPro" id="IPR014710">
    <property type="entry name" value="RmlC-like_jellyroll"/>
</dbReference>
<dbReference type="PANTHER" id="PTHR37694:SF1">
    <property type="entry name" value="SLR8022 PROTEIN"/>
    <property type="match status" value="1"/>
</dbReference>
<accession>A0A1H1GWX6</accession>
<dbReference type="OrthoDB" id="5190473at2"/>
<dbReference type="PANTHER" id="PTHR37694">
    <property type="entry name" value="SLR8022 PROTEIN"/>
    <property type="match status" value="1"/>
</dbReference>
<dbReference type="AlphaFoldDB" id="A0A1H1GWX6"/>
<protein>
    <recommendedName>
        <fullName evidence="3">Cupin</fullName>
    </recommendedName>
</protein>
<evidence type="ECO:0008006" key="3">
    <source>
        <dbReference type="Google" id="ProtNLM"/>
    </source>
</evidence>
<evidence type="ECO:0000313" key="1">
    <source>
        <dbReference type="EMBL" id="SDR17712.1"/>
    </source>
</evidence>
<dbReference type="EMBL" id="FNKH01000002">
    <property type="protein sequence ID" value="SDR17712.1"/>
    <property type="molecule type" value="Genomic_DNA"/>
</dbReference>
<dbReference type="Gene3D" id="2.60.120.10">
    <property type="entry name" value="Jelly Rolls"/>
    <property type="match status" value="1"/>
</dbReference>
<dbReference type="RefSeq" id="WP_074702590.1">
    <property type="nucleotide sequence ID" value="NZ_CP018863.1"/>
</dbReference>
<evidence type="ECO:0000313" key="2">
    <source>
        <dbReference type="Proteomes" id="UP000181917"/>
    </source>
</evidence>
<name>A0A1H1GWX6_9MICC</name>
<gene>
    <name evidence="1" type="ORF">SAMN04489742_4391</name>
</gene>
<organism evidence="1 2">
    <name type="scientific">Crystallibacter crystallopoietes</name>
    <dbReference type="NCBI Taxonomy" id="37928"/>
    <lineage>
        <taxon>Bacteria</taxon>
        <taxon>Bacillati</taxon>
        <taxon>Actinomycetota</taxon>
        <taxon>Actinomycetes</taxon>
        <taxon>Micrococcales</taxon>
        <taxon>Micrococcaceae</taxon>
        <taxon>Crystallibacter</taxon>
    </lineage>
</organism>
<dbReference type="SUPFAM" id="SSF51182">
    <property type="entry name" value="RmlC-like cupins"/>
    <property type="match status" value="1"/>
</dbReference>
<reference evidence="1 2" key="1">
    <citation type="submission" date="2016-10" db="EMBL/GenBank/DDBJ databases">
        <authorList>
            <person name="de Groot N.N."/>
        </authorList>
    </citation>
    <scope>NUCLEOTIDE SEQUENCE [LARGE SCALE GENOMIC DNA]</scope>
    <source>
        <strain evidence="1 2">DSM 20117</strain>
    </source>
</reference>
<dbReference type="STRING" id="37928.SAMN04489742_4391"/>
<dbReference type="Proteomes" id="UP000181917">
    <property type="component" value="Unassembled WGS sequence"/>
</dbReference>